<dbReference type="InParanoid" id="B8C453"/>
<dbReference type="HOGENOM" id="CLU_1269182_0_0_1"/>
<dbReference type="AlphaFoldDB" id="B8C453"/>
<reference evidence="2 3" key="2">
    <citation type="journal article" date="2008" name="Nature">
        <title>The Phaeodactylum genome reveals the evolutionary history of diatom genomes.</title>
        <authorList>
            <person name="Bowler C."/>
            <person name="Allen A.E."/>
            <person name="Badger J.H."/>
            <person name="Grimwood J."/>
            <person name="Jabbari K."/>
            <person name="Kuo A."/>
            <person name="Maheswari U."/>
            <person name="Martens C."/>
            <person name="Maumus F."/>
            <person name="Otillar R.P."/>
            <person name="Rayko E."/>
            <person name="Salamov A."/>
            <person name="Vandepoele K."/>
            <person name="Beszteri B."/>
            <person name="Gruber A."/>
            <person name="Heijde M."/>
            <person name="Katinka M."/>
            <person name="Mock T."/>
            <person name="Valentin K."/>
            <person name="Verret F."/>
            <person name="Berges J.A."/>
            <person name="Brownlee C."/>
            <person name="Cadoret J.P."/>
            <person name="Chiovitti A."/>
            <person name="Choi C.J."/>
            <person name="Coesel S."/>
            <person name="De Martino A."/>
            <person name="Detter J.C."/>
            <person name="Durkin C."/>
            <person name="Falciatore A."/>
            <person name="Fournet J."/>
            <person name="Haruta M."/>
            <person name="Huysman M.J."/>
            <person name="Jenkins B.D."/>
            <person name="Jiroutova K."/>
            <person name="Jorgensen R.E."/>
            <person name="Joubert Y."/>
            <person name="Kaplan A."/>
            <person name="Kroger N."/>
            <person name="Kroth P.G."/>
            <person name="La Roche J."/>
            <person name="Lindquist E."/>
            <person name="Lommer M."/>
            <person name="Martin-Jezequel V."/>
            <person name="Lopez P.J."/>
            <person name="Lucas S."/>
            <person name="Mangogna M."/>
            <person name="McGinnis K."/>
            <person name="Medlin L.K."/>
            <person name="Montsant A."/>
            <person name="Oudot-Le Secq M.P."/>
            <person name="Napoli C."/>
            <person name="Obornik M."/>
            <person name="Parker M.S."/>
            <person name="Petit J.L."/>
            <person name="Porcel B.M."/>
            <person name="Poulsen N."/>
            <person name="Robison M."/>
            <person name="Rychlewski L."/>
            <person name="Rynearson T.A."/>
            <person name="Schmutz J."/>
            <person name="Shapiro H."/>
            <person name="Siaut M."/>
            <person name="Stanley M."/>
            <person name="Sussman M.R."/>
            <person name="Taylor A.R."/>
            <person name="Vardi A."/>
            <person name="von Dassow P."/>
            <person name="Vyverman W."/>
            <person name="Willis A."/>
            <person name="Wyrwicz L.S."/>
            <person name="Rokhsar D.S."/>
            <person name="Weissenbach J."/>
            <person name="Armbrust E.V."/>
            <person name="Green B.R."/>
            <person name="Van de Peer Y."/>
            <person name="Grigoriev I.V."/>
        </authorList>
    </citation>
    <scope>NUCLEOTIDE SEQUENCE [LARGE SCALE GENOMIC DNA]</scope>
    <source>
        <strain evidence="2 3">CCMP1335</strain>
    </source>
</reference>
<dbReference type="OMA" id="RMVIHAR"/>
<dbReference type="PaxDb" id="35128-Thaps6376"/>
<evidence type="ECO:0000256" key="1">
    <source>
        <dbReference type="SAM" id="MobiDB-lite"/>
    </source>
</evidence>
<dbReference type="Proteomes" id="UP000001449">
    <property type="component" value="Chromosome 6"/>
</dbReference>
<name>B8C453_THAPS</name>
<dbReference type="Gene3D" id="3.30.230.90">
    <property type="match status" value="1"/>
</dbReference>
<sequence length="218" mass="23228">MDGHAEPSPNSVAEPLSELTLDSLVAASPTDRHPKKQYRPKASSLPTSLVRTITLGDETADGNKPTTLILQLFSDRIFLSITQLNGKMGSLLVCNVEESIIDNSTTYNVRTLLGTGTAGGTTNPDQEIALREVYVRRIAERMVIHARKVAGVGANTILGGAEDGSGPIPPLVVGLGLRPKEKRSVDDFNKIVDTALKLYEEGWVVSYGGGMAGMEGPD</sequence>
<dbReference type="eggNOG" id="ENOG502QYND">
    <property type="taxonomic scope" value="Eukaryota"/>
</dbReference>
<reference evidence="2 3" key="1">
    <citation type="journal article" date="2004" name="Science">
        <title>The genome of the diatom Thalassiosira pseudonana: ecology, evolution, and metabolism.</title>
        <authorList>
            <person name="Armbrust E.V."/>
            <person name="Berges J.A."/>
            <person name="Bowler C."/>
            <person name="Green B.R."/>
            <person name="Martinez D."/>
            <person name="Putnam N.H."/>
            <person name="Zhou S."/>
            <person name="Allen A.E."/>
            <person name="Apt K.E."/>
            <person name="Bechner M."/>
            <person name="Brzezinski M.A."/>
            <person name="Chaal B.K."/>
            <person name="Chiovitti A."/>
            <person name="Davis A.K."/>
            <person name="Demarest M.S."/>
            <person name="Detter J.C."/>
            <person name="Glavina T."/>
            <person name="Goodstein D."/>
            <person name="Hadi M.Z."/>
            <person name="Hellsten U."/>
            <person name="Hildebrand M."/>
            <person name="Jenkins B.D."/>
            <person name="Jurka J."/>
            <person name="Kapitonov V.V."/>
            <person name="Kroger N."/>
            <person name="Lau W.W."/>
            <person name="Lane T.W."/>
            <person name="Larimer F.W."/>
            <person name="Lippmeier J.C."/>
            <person name="Lucas S."/>
            <person name="Medina M."/>
            <person name="Montsant A."/>
            <person name="Obornik M."/>
            <person name="Parker M.S."/>
            <person name="Palenik B."/>
            <person name="Pazour G.J."/>
            <person name="Richardson P.M."/>
            <person name="Rynearson T.A."/>
            <person name="Saito M.A."/>
            <person name="Schwartz D.C."/>
            <person name="Thamatrakoln K."/>
            <person name="Valentin K."/>
            <person name="Vardi A."/>
            <person name="Wilkerson F.P."/>
            <person name="Rokhsar D.S."/>
        </authorList>
    </citation>
    <scope>NUCLEOTIDE SEQUENCE [LARGE SCALE GENOMIC DNA]</scope>
    <source>
        <strain evidence="2 3">CCMP1335</strain>
    </source>
</reference>
<evidence type="ECO:0000313" key="3">
    <source>
        <dbReference type="Proteomes" id="UP000001449"/>
    </source>
</evidence>
<protein>
    <recommendedName>
        <fullName evidence="4">Proteasome assembly chaperone 3</fullName>
    </recommendedName>
</protein>
<evidence type="ECO:0000313" key="2">
    <source>
        <dbReference type="EMBL" id="EED91269.1"/>
    </source>
</evidence>
<proteinExistence type="predicted"/>
<dbReference type="EMBL" id="CM000643">
    <property type="protein sequence ID" value="EED91269.1"/>
    <property type="molecule type" value="Genomic_DNA"/>
</dbReference>
<accession>B8C453</accession>
<keyword evidence="3" id="KW-1185">Reference proteome</keyword>
<evidence type="ECO:0008006" key="4">
    <source>
        <dbReference type="Google" id="ProtNLM"/>
    </source>
</evidence>
<dbReference type="RefSeq" id="XP_002291162.1">
    <property type="nucleotide sequence ID" value="XM_002291126.1"/>
</dbReference>
<dbReference type="InterPro" id="IPR018788">
    <property type="entry name" value="Proteasome_assmbl_chp_3"/>
</dbReference>
<dbReference type="PANTHER" id="PTHR31051">
    <property type="entry name" value="PROTEASOME ASSEMBLY CHAPERONE 3"/>
    <property type="match status" value="1"/>
</dbReference>
<dbReference type="InterPro" id="IPR053720">
    <property type="entry name" value="Psm_Assembly_Chaperone"/>
</dbReference>
<feature type="region of interest" description="Disordered" evidence="1">
    <location>
        <begin position="1"/>
        <end position="20"/>
    </location>
</feature>
<dbReference type="PANTHER" id="PTHR31051:SF1">
    <property type="entry name" value="PROTEASOME ASSEMBLY CHAPERONE 3"/>
    <property type="match status" value="1"/>
</dbReference>
<dbReference type="GeneID" id="7453299"/>
<organism evidence="2 3">
    <name type="scientific">Thalassiosira pseudonana</name>
    <name type="common">Marine diatom</name>
    <name type="synonym">Cyclotella nana</name>
    <dbReference type="NCBI Taxonomy" id="35128"/>
    <lineage>
        <taxon>Eukaryota</taxon>
        <taxon>Sar</taxon>
        <taxon>Stramenopiles</taxon>
        <taxon>Ochrophyta</taxon>
        <taxon>Bacillariophyta</taxon>
        <taxon>Coscinodiscophyceae</taxon>
        <taxon>Thalassiosirophycidae</taxon>
        <taxon>Thalassiosirales</taxon>
        <taxon>Thalassiosiraceae</taxon>
        <taxon>Thalassiosira</taxon>
    </lineage>
</organism>
<gene>
    <name evidence="2" type="ORF">THAPSDRAFT_6376</name>
</gene>
<dbReference type="KEGG" id="tps:THAPSDRAFT_6376"/>
<dbReference type="GO" id="GO:0043248">
    <property type="term" value="P:proteasome assembly"/>
    <property type="evidence" value="ECO:0007669"/>
    <property type="project" value="InterPro"/>
</dbReference>